<keyword evidence="1" id="KW-0812">Transmembrane</keyword>
<protein>
    <submittedName>
        <fullName evidence="3">Glycosyltransferase</fullName>
        <ecNumber evidence="3">2.4.-.-</ecNumber>
    </submittedName>
</protein>
<dbReference type="Gene3D" id="3.90.550.10">
    <property type="entry name" value="Spore Coat Polysaccharide Biosynthesis Protein SpsA, Chain A"/>
    <property type="match status" value="1"/>
</dbReference>
<sequence>MFDIAVILINYNSSKYTLNCIKSVIAKTATNINYQIIIIDNCSKKDDFDVLEQECTALGLEHLILVRSKINTGFGAGNMMGVHYANAKYYAFLNNDTLFKNDCFTILKDAIEQNSEIGIAGAQAYNRNDNFMVSLDHYASPLREIIGRGFLEKINSKKYPKRKKRYNKPVKVNFIPGSFMFIKAANFDEVGGFDSNIFLYYEETDLCKRLAANKKFAYLIPRAEFLHYHGASTERSIAIKKELKISLLYVIRKHYGLAGFSVVWLYLTIKYFFSSIVKPRHWSLFFLLLKGAHISNSLKQQQKINTE</sequence>
<dbReference type="Pfam" id="PF00535">
    <property type="entry name" value="Glycos_transf_2"/>
    <property type="match status" value="1"/>
</dbReference>
<dbReference type="Proteomes" id="UP000825381">
    <property type="component" value="Chromosome"/>
</dbReference>
<feature type="domain" description="Glycosyltransferase 2-like" evidence="2">
    <location>
        <begin position="6"/>
        <end position="185"/>
    </location>
</feature>
<evidence type="ECO:0000259" key="2">
    <source>
        <dbReference type="Pfam" id="PF00535"/>
    </source>
</evidence>
<evidence type="ECO:0000256" key="1">
    <source>
        <dbReference type="SAM" id="Phobius"/>
    </source>
</evidence>
<dbReference type="InterPro" id="IPR029044">
    <property type="entry name" value="Nucleotide-diphossugar_trans"/>
</dbReference>
<dbReference type="InterPro" id="IPR001173">
    <property type="entry name" value="Glyco_trans_2-like"/>
</dbReference>
<dbReference type="EC" id="2.4.-.-" evidence="3"/>
<reference evidence="3 4" key="1">
    <citation type="submission" date="2021-07" db="EMBL/GenBank/DDBJ databases">
        <title>Flavobacterium WSW3-B6 sp.nov, isolated from seaweed.</title>
        <authorList>
            <person name="Muhammad N."/>
            <person name="Ho H."/>
            <person name="Lee Y.-J."/>
            <person name="Nguyen T."/>
            <person name="Ho J."/>
            <person name="Kim S.-G."/>
        </authorList>
    </citation>
    <scope>NUCLEOTIDE SEQUENCE [LARGE SCALE GENOMIC DNA]</scope>
    <source>
        <strain evidence="3 4">WSW3-B6</strain>
    </source>
</reference>
<keyword evidence="1" id="KW-0472">Membrane</keyword>
<evidence type="ECO:0000313" key="4">
    <source>
        <dbReference type="Proteomes" id="UP000825381"/>
    </source>
</evidence>
<keyword evidence="3" id="KW-0808">Transferase</keyword>
<keyword evidence="4" id="KW-1185">Reference proteome</keyword>
<dbReference type="RefSeq" id="WP_220639799.1">
    <property type="nucleotide sequence ID" value="NZ_CP080429.1"/>
</dbReference>
<gene>
    <name evidence="3" type="ORF">K1I41_07765</name>
</gene>
<dbReference type="PANTHER" id="PTHR43179:SF7">
    <property type="entry name" value="RHAMNOSYLTRANSFERASE WBBL"/>
    <property type="match status" value="1"/>
</dbReference>
<dbReference type="EMBL" id="CP080429">
    <property type="protein sequence ID" value="QYJ67454.1"/>
    <property type="molecule type" value="Genomic_DNA"/>
</dbReference>
<feature type="transmembrane region" description="Helical" evidence="1">
    <location>
        <begin position="255"/>
        <end position="273"/>
    </location>
</feature>
<organism evidence="3 4">
    <name type="scientific">Flavobacterium litorale</name>
    <dbReference type="NCBI Taxonomy" id="2856519"/>
    <lineage>
        <taxon>Bacteria</taxon>
        <taxon>Pseudomonadati</taxon>
        <taxon>Bacteroidota</taxon>
        <taxon>Flavobacteriia</taxon>
        <taxon>Flavobacteriales</taxon>
        <taxon>Flavobacteriaceae</taxon>
        <taxon>Flavobacterium</taxon>
    </lineage>
</organism>
<evidence type="ECO:0000313" key="3">
    <source>
        <dbReference type="EMBL" id="QYJ67454.1"/>
    </source>
</evidence>
<dbReference type="PANTHER" id="PTHR43179">
    <property type="entry name" value="RHAMNOSYLTRANSFERASE WBBL"/>
    <property type="match status" value="1"/>
</dbReference>
<dbReference type="CDD" id="cd04186">
    <property type="entry name" value="GT_2_like_c"/>
    <property type="match status" value="1"/>
</dbReference>
<name>A0ABX8V3N1_9FLAO</name>
<proteinExistence type="predicted"/>
<accession>A0ABX8V3N1</accession>
<keyword evidence="3" id="KW-0328">Glycosyltransferase</keyword>
<keyword evidence="1" id="KW-1133">Transmembrane helix</keyword>
<dbReference type="GO" id="GO:0016757">
    <property type="term" value="F:glycosyltransferase activity"/>
    <property type="evidence" value="ECO:0007669"/>
    <property type="project" value="UniProtKB-KW"/>
</dbReference>
<dbReference type="SUPFAM" id="SSF53448">
    <property type="entry name" value="Nucleotide-diphospho-sugar transferases"/>
    <property type="match status" value="1"/>
</dbReference>